<comment type="caution">
    <text evidence="4">The sequence shown here is derived from an EMBL/GenBank/DDBJ whole genome shotgun (WGS) entry which is preliminary data.</text>
</comment>
<protein>
    <submittedName>
        <fullName evidence="4">von Willebrand factor type A domain protein</fullName>
    </submittedName>
</protein>
<dbReference type="InterPro" id="IPR036465">
    <property type="entry name" value="vWFA_dom_sf"/>
</dbReference>
<dbReference type="CDD" id="cd00198">
    <property type="entry name" value="vWFA"/>
    <property type="match status" value="1"/>
</dbReference>
<name>A0A2S9XHM1_9BACT</name>
<evidence type="ECO:0000313" key="5">
    <source>
        <dbReference type="Proteomes" id="UP000237968"/>
    </source>
</evidence>
<evidence type="ECO:0000313" key="4">
    <source>
        <dbReference type="EMBL" id="PRP92362.1"/>
    </source>
</evidence>
<keyword evidence="2" id="KW-0732">Signal</keyword>
<dbReference type="EMBL" id="PVNK01000214">
    <property type="protein sequence ID" value="PRP92362.1"/>
    <property type="molecule type" value="Genomic_DNA"/>
</dbReference>
<organism evidence="4 5">
    <name type="scientific">Enhygromyxa salina</name>
    <dbReference type="NCBI Taxonomy" id="215803"/>
    <lineage>
        <taxon>Bacteria</taxon>
        <taxon>Pseudomonadati</taxon>
        <taxon>Myxococcota</taxon>
        <taxon>Polyangia</taxon>
        <taxon>Nannocystales</taxon>
        <taxon>Nannocystaceae</taxon>
        <taxon>Enhygromyxa</taxon>
    </lineage>
</organism>
<dbReference type="PROSITE" id="PS50234">
    <property type="entry name" value="VWFA"/>
    <property type="match status" value="1"/>
</dbReference>
<feature type="signal peptide" evidence="2">
    <location>
        <begin position="1"/>
        <end position="15"/>
    </location>
</feature>
<sequence>MNRSMLICVTLPLAAALTGCPSTPPGGGEEENDSTGITTFGTSGDGDGDSGDGDAGDGDGDPGDGDSGDGDDDGPDCGEVSIIPEYVPPNVMLVVDASGSMVSPANNWDHDLDEMTPDVTRWFSLHGVVDSVMSNFGPAMYAGIQRFPSADACDPHPCYDITSCTVSGTPEVGVALDNAAEVLAAIPGPDATSEDIEGGTPATKGINSAINHLLDSNPNLERYILLVTDGAANCNTDLPFPDYIESYDETLPTTVEAAFMNDNITTFVVGIDIIDELVGAGADGAPEANPFERLNDVALAGGAPKNGGMDTEKFFNATNQDELLAALEEILGNVTSCEIDLTMTEEGPPAPEQIPFVEFTSDGETVPKIDNCDTEDGWTWVEEGLIVTFCGTYCTDFKNGAATFDGKYGCPPPG</sequence>
<dbReference type="RefSeq" id="WP_146156095.1">
    <property type="nucleotide sequence ID" value="NZ_PVNK01000214.1"/>
</dbReference>
<dbReference type="Proteomes" id="UP000237968">
    <property type="component" value="Unassembled WGS sequence"/>
</dbReference>
<proteinExistence type="predicted"/>
<reference evidence="4 5" key="1">
    <citation type="submission" date="2018-03" db="EMBL/GenBank/DDBJ databases">
        <title>Draft Genome Sequences of the Obligatory Marine Myxobacteria Enhygromyxa salina SWB005.</title>
        <authorList>
            <person name="Poehlein A."/>
            <person name="Moghaddam J.A."/>
            <person name="Harms H."/>
            <person name="Alanjari M."/>
            <person name="Koenig G.M."/>
            <person name="Daniel R."/>
            <person name="Schaeberle T.F."/>
        </authorList>
    </citation>
    <scope>NUCLEOTIDE SEQUENCE [LARGE SCALE GENOMIC DNA]</scope>
    <source>
        <strain evidence="4 5">SWB005</strain>
    </source>
</reference>
<dbReference type="SUPFAM" id="SSF53300">
    <property type="entry name" value="vWA-like"/>
    <property type="match status" value="1"/>
</dbReference>
<dbReference type="PROSITE" id="PS51257">
    <property type="entry name" value="PROKAR_LIPOPROTEIN"/>
    <property type="match status" value="1"/>
</dbReference>
<feature type="compositionally biased region" description="Acidic residues" evidence="1">
    <location>
        <begin position="46"/>
        <end position="76"/>
    </location>
</feature>
<gene>
    <name evidence="4" type="ORF">ENSA5_49930</name>
</gene>
<feature type="chain" id="PRO_5015603545" evidence="2">
    <location>
        <begin position="16"/>
        <end position="414"/>
    </location>
</feature>
<accession>A0A2S9XHM1</accession>
<dbReference type="InterPro" id="IPR002035">
    <property type="entry name" value="VWF_A"/>
</dbReference>
<evidence type="ECO:0000256" key="1">
    <source>
        <dbReference type="SAM" id="MobiDB-lite"/>
    </source>
</evidence>
<dbReference type="Gene3D" id="3.40.50.410">
    <property type="entry name" value="von Willebrand factor, type A domain"/>
    <property type="match status" value="1"/>
</dbReference>
<keyword evidence="5" id="KW-1185">Reference proteome</keyword>
<evidence type="ECO:0000259" key="3">
    <source>
        <dbReference type="PROSITE" id="PS50234"/>
    </source>
</evidence>
<feature type="region of interest" description="Disordered" evidence="1">
    <location>
        <begin position="20"/>
        <end position="82"/>
    </location>
</feature>
<dbReference type="AlphaFoldDB" id="A0A2S9XHM1"/>
<feature type="domain" description="VWFA" evidence="3">
    <location>
        <begin position="90"/>
        <end position="334"/>
    </location>
</feature>
<dbReference type="OrthoDB" id="5508358at2"/>
<evidence type="ECO:0000256" key="2">
    <source>
        <dbReference type="SAM" id="SignalP"/>
    </source>
</evidence>